<dbReference type="InterPro" id="IPR045863">
    <property type="entry name" value="CorA_TM1_TM2"/>
</dbReference>
<evidence type="ECO:0000256" key="1">
    <source>
        <dbReference type="ARBA" id="ARBA00004141"/>
    </source>
</evidence>
<dbReference type="Gene3D" id="1.20.58.340">
    <property type="entry name" value="Magnesium transport protein CorA, transmembrane region"/>
    <property type="match status" value="2"/>
</dbReference>
<dbReference type="InterPro" id="IPR044089">
    <property type="entry name" value="Alr1-like"/>
</dbReference>
<dbReference type="OrthoDB" id="29879at2759"/>
<dbReference type="CDD" id="cd12829">
    <property type="entry name" value="Alr1p-like"/>
    <property type="match status" value="1"/>
</dbReference>
<dbReference type="Gene3D" id="3.30.460.20">
    <property type="entry name" value="CorA soluble domain-like"/>
    <property type="match status" value="1"/>
</dbReference>
<keyword evidence="5 7" id="KW-0472">Membrane</keyword>
<feature type="transmembrane region" description="Helical" evidence="7">
    <location>
        <begin position="552"/>
        <end position="575"/>
    </location>
</feature>
<evidence type="ECO:0000256" key="5">
    <source>
        <dbReference type="ARBA" id="ARBA00023136"/>
    </source>
</evidence>
<accession>A0A5E8B606</accession>
<dbReference type="InterPro" id="IPR002523">
    <property type="entry name" value="MgTranspt_CorA/ZnTranspt_ZntB"/>
</dbReference>
<evidence type="ECO:0000256" key="3">
    <source>
        <dbReference type="ARBA" id="ARBA00022692"/>
    </source>
</evidence>
<comment type="subcellular location">
    <subcellularLocation>
        <location evidence="1">Membrane</location>
        <topology evidence="1">Multi-pass membrane protein</topology>
    </subcellularLocation>
</comment>
<proteinExistence type="inferred from homology"/>
<feature type="transmembrane region" description="Helical" evidence="7">
    <location>
        <begin position="515"/>
        <end position="540"/>
    </location>
</feature>
<dbReference type="SUPFAM" id="SSF143865">
    <property type="entry name" value="CorA soluble domain-like"/>
    <property type="match status" value="1"/>
</dbReference>
<dbReference type="SUPFAM" id="SSF144083">
    <property type="entry name" value="Magnesium transport protein CorA, transmembrane region"/>
    <property type="match status" value="1"/>
</dbReference>
<evidence type="ECO:0000256" key="2">
    <source>
        <dbReference type="ARBA" id="ARBA00009765"/>
    </source>
</evidence>
<dbReference type="FunFam" id="1.20.58.340:FF:000008">
    <property type="entry name" value="CorA family metal ion transporter"/>
    <property type="match status" value="1"/>
</dbReference>
<dbReference type="InterPro" id="IPR045861">
    <property type="entry name" value="CorA_cytoplasmic_dom"/>
</dbReference>
<keyword evidence="4 7" id="KW-1133">Transmembrane helix</keyword>
<dbReference type="PANTHER" id="PTHR21535:SF55">
    <property type="entry name" value="MAGNESIUM TRANSPORTER ALR1-RELATED"/>
    <property type="match status" value="1"/>
</dbReference>
<evidence type="ECO:0000256" key="4">
    <source>
        <dbReference type="ARBA" id="ARBA00022989"/>
    </source>
</evidence>
<dbReference type="Pfam" id="PF01544">
    <property type="entry name" value="CorA"/>
    <property type="match status" value="1"/>
</dbReference>
<evidence type="ECO:0000256" key="6">
    <source>
        <dbReference type="SAM" id="MobiDB-lite"/>
    </source>
</evidence>
<evidence type="ECO:0000313" key="8">
    <source>
        <dbReference type="EMBL" id="VVT46798.1"/>
    </source>
</evidence>
<dbReference type="AlphaFoldDB" id="A0A5E8B606"/>
<dbReference type="RefSeq" id="XP_031852006.1">
    <property type="nucleotide sequence ID" value="XM_031996115.1"/>
</dbReference>
<keyword evidence="3 7" id="KW-0812">Transmembrane</keyword>
<dbReference type="PANTHER" id="PTHR21535">
    <property type="entry name" value="MAGNESIUM AND COBALT TRANSPORT PROTEIN/MITOCHONDRIAL IMPORT INNER MEMBRANE TRANSLOCASE SUBUNIT TIM8"/>
    <property type="match status" value="1"/>
</dbReference>
<organism evidence="8 9">
    <name type="scientific">Magnusiomyces paraingens</name>
    <dbReference type="NCBI Taxonomy" id="2606893"/>
    <lineage>
        <taxon>Eukaryota</taxon>
        <taxon>Fungi</taxon>
        <taxon>Dikarya</taxon>
        <taxon>Ascomycota</taxon>
        <taxon>Saccharomycotina</taxon>
        <taxon>Dipodascomycetes</taxon>
        <taxon>Dipodascales</taxon>
        <taxon>Dipodascaceae</taxon>
        <taxon>Magnusiomyces</taxon>
    </lineage>
</organism>
<comment type="similarity">
    <text evidence="2">Belongs to the CorA metal ion transporter (MIT) (TC 1.A.35) family.</text>
</comment>
<dbReference type="EMBL" id="CABVLU010000001">
    <property type="protein sequence ID" value="VVT46798.1"/>
    <property type="molecule type" value="Genomic_DNA"/>
</dbReference>
<feature type="region of interest" description="Disordered" evidence="6">
    <location>
        <begin position="1"/>
        <end position="28"/>
    </location>
</feature>
<evidence type="ECO:0000256" key="7">
    <source>
        <dbReference type="SAM" id="Phobius"/>
    </source>
</evidence>
<evidence type="ECO:0000313" key="9">
    <source>
        <dbReference type="Proteomes" id="UP000398389"/>
    </source>
</evidence>
<reference evidence="8 9" key="1">
    <citation type="submission" date="2019-09" db="EMBL/GenBank/DDBJ databases">
        <authorList>
            <person name="Brejova B."/>
        </authorList>
    </citation>
    <scope>NUCLEOTIDE SEQUENCE [LARGE SCALE GENOMIC DNA]</scope>
</reference>
<sequence>MPLPIQPQPSDLDQSYSEQIPEHKSKKPDLKIKVNNSNIATCSSSHDESCSPTHICNEKYPILSPLTGIFPDQIPSPSFPPPNYKHQNNEGATQILIDQQVPKDSSIPLSSFSFSKGDIETTCRSLPESPNSQCHINFSILESFARTNKDADFVSRNYYRPVETTTSFSRHRPLVPQSILQVDHNSIQESISKDEKDFLKKSAVPNSKDDSIAPKMEKQISTVNERRMSFTMDRFIIFTANNENKIQAPTLCSLLENGEYLPNLFSKKNGVWWLDCLDPTDDEMHVIGNSFGIHPLTVEDISQKESHEKVELFKNYYFLCFNTFNNDKDSEEFLDPITIYIVVFKEGIITFHFTPFGHTSNVRRRVRQLRDFVKVSSDWLCYAILDDITDSFAPIIQDLEIEIDVIEDSVYLSRKPDFGPMIRRIGESRNKVNLMLRLLSRKADVIKMFVKRCQEEYKRTSHEEISIYLSDVQDHVITMRNSLSIYEKMLSRSHANYLAQLQVESVNSNNRVTKVLGRVTLIGTVLVPLNLVTGLFGMNVRVPGQEGEDLKWFFGVIGFIVTLVIIFSLIANHWITEAEAPEPQLETKPKKKKFHAAAKKLNPFSISYDKSTDKRNY</sequence>
<keyword evidence="9" id="KW-1185">Reference proteome</keyword>
<dbReference type="GO" id="GO:0005886">
    <property type="term" value="C:plasma membrane"/>
    <property type="evidence" value="ECO:0007669"/>
    <property type="project" value="TreeGrafter"/>
</dbReference>
<dbReference type="GeneID" id="43580215"/>
<name>A0A5E8B606_9ASCO</name>
<dbReference type="GO" id="GO:0015095">
    <property type="term" value="F:magnesium ion transmembrane transporter activity"/>
    <property type="evidence" value="ECO:0007669"/>
    <property type="project" value="InterPro"/>
</dbReference>
<protein>
    <submittedName>
        <fullName evidence="8">Uncharacterized protein</fullName>
    </submittedName>
</protein>
<dbReference type="GO" id="GO:0010961">
    <property type="term" value="P:intracellular magnesium ion homeostasis"/>
    <property type="evidence" value="ECO:0007669"/>
    <property type="project" value="TreeGrafter"/>
</dbReference>
<dbReference type="Proteomes" id="UP000398389">
    <property type="component" value="Unassembled WGS sequence"/>
</dbReference>
<gene>
    <name evidence="8" type="ORF">SAPINGB_P001392</name>
</gene>
<feature type="compositionally biased region" description="Polar residues" evidence="6">
    <location>
        <begin position="8"/>
        <end position="18"/>
    </location>
</feature>